<feature type="signal peptide" evidence="1">
    <location>
        <begin position="1"/>
        <end position="32"/>
    </location>
</feature>
<dbReference type="EMBL" id="LVXZ01000013">
    <property type="protein sequence ID" value="OAP93244.1"/>
    <property type="molecule type" value="Genomic_DNA"/>
</dbReference>
<keyword evidence="3" id="KW-1185">Reference proteome</keyword>
<dbReference type="Proteomes" id="UP000078302">
    <property type="component" value="Unassembled WGS sequence"/>
</dbReference>
<organism evidence="2 3">
    <name type="scientific">Acidithiobacillus ferrooxidans</name>
    <name type="common">Thiobacillus ferrooxidans</name>
    <dbReference type="NCBI Taxonomy" id="920"/>
    <lineage>
        <taxon>Bacteria</taxon>
        <taxon>Pseudomonadati</taxon>
        <taxon>Pseudomonadota</taxon>
        <taxon>Acidithiobacillia</taxon>
        <taxon>Acidithiobacillales</taxon>
        <taxon>Acidithiobacillaceae</taxon>
        <taxon>Acidithiobacillus</taxon>
    </lineage>
</organism>
<feature type="chain" id="PRO_5008099512" description="Lipoprotein" evidence="1">
    <location>
        <begin position="33"/>
        <end position="586"/>
    </location>
</feature>
<gene>
    <name evidence="2" type="ORF">A4H96_01410</name>
</gene>
<comment type="caution">
    <text evidence="2">The sequence shown here is derived from an EMBL/GenBank/DDBJ whole genome shotgun (WGS) entry which is preliminary data.</text>
</comment>
<dbReference type="RefSeq" id="WP_064217933.1">
    <property type="nucleotide sequence ID" value="NZ_LVXZ01000013.1"/>
</dbReference>
<evidence type="ECO:0000313" key="2">
    <source>
        <dbReference type="EMBL" id="OAP93244.1"/>
    </source>
</evidence>
<name>A0A179BQD8_ACIFR</name>
<reference evidence="2 3" key="1">
    <citation type="submission" date="2016-04" db="EMBL/GenBank/DDBJ databases">
        <title>Acidithiobacillus ferrooxidans genome sequencing and assembly.</title>
        <authorList>
            <person name="Zhou Z."/>
        </authorList>
    </citation>
    <scope>NUCLEOTIDE SEQUENCE [LARGE SCALE GENOMIC DNA]</scope>
    <source>
        <strain evidence="2 3">BY0502</strain>
    </source>
</reference>
<accession>A0A179BQD8</accession>
<protein>
    <recommendedName>
        <fullName evidence="4">Lipoprotein</fullName>
    </recommendedName>
</protein>
<evidence type="ECO:0008006" key="4">
    <source>
        <dbReference type="Google" id="ProtNLM"/>
    </source>
</evidence>
<evidence type="ECO:0000313" key="3">
    <source>
        <dbReference type="Proteomes" id="UP000078302"/>
    </source>
</evidence>
<keyword evidence="1" id="KW-0732">Signal</keyword>
<proteinExistence type="predicted"/>
<evidence type="ECO:0000256" key="1">
    <source>
        <dbReference type="SAM" id="SignalP"/>
    </source>
</evidence>
<sequence>MRTSPRNTLPILMSVAAAVAATLPLACTDAYAAGVIQQNMSQALVVTETATNGQIQTSATIGEVTDYAGNSNQAAAGASVQNAGAYGVVPANTSLDQVFSSSTAAQAAVSSYLSNYLGTIAKSMTGFMKASSGGVAMGFFTFVQNVQIANPGGSPTQSQVFGTLTVYPDGQYEYLGTNVNNSAIYILYAIYQQARNANYLPAGWTLPYAGDTQWELLKVSVNGNTLQAAPVPVNGNIWNIINDNGAYDAPVTMNGQNQVVNYSAGVSNWVNHQIVPMMKQYNASLGVISYGEQVKVARTSSGAPITAISVNSRSLTSGCEGNTLTSAGQYGYLLNYVNSTYTVQLSGEYTPLQLTSTTGLSPTQSFSLSAAVANGTTYSNAQGDVVYPIAPDAGQVVNYQSGNPLPSSDYVYVAPLQAITQGGGNTEINSYVGPINVCVGSQNYEANSSEYSGCFGSTKNGCDWQSMHTEAEWNPLMINGNYDGVAGFSSPPYDMPFLAWNPTTYMYYSNPPMISGGVNSLYIDDQNGWWSTGGVYYYGYAWNSPSAPQNIQSDYSIAATPNSGAYYECTQSGCTYSPPFSGMYYK</sequence>
<dbReference type="AlphaFoldDB" id="A0A179BQD8"/>
<dbReference type="OrthoDB" id="280692at2"/>